<keyword evidence="5" id="KW-1185">Reference proteome</keyword>
<dbReference type="Gene3D" id="3.30.160.60">
    <property type="entry name" value="Classic Zinc Finger"/>
    <property type="match status" value="1"/>
</dbReference>
<name>A0A9W8DQ29_9FUNG</name>
<feature type="region of interest" description="Disordered" evidence="2">
    <location>
        <begin position="98"/>
        <end position="192"/>
    </location>
</feature>
<keyword evidence="1" id="KW-0479">Metal-binding</keyword>
<evidence type="ECO:0000256" key="2">
    <source>
        <dbReference type="SAM" id="MobiDB-lite"/>
    </source>
</evidence>
<feature type="region of interest" description="Disordered" evidence="2">
    <location>
        <begin position="53"/>
        <end position="78"/>
    </location>
</feature>
<dbReference type="InterPro" id="IPR013087">
    <property type="entry name" value="Znf_C2H2_type"/>
</dbReference>
<comment type="caution">
    <text evidence="4">The sequence shown here is derived from an EMBL/GenBank/DDBJ whole genome shotgun (WGS) entry which is preliminary data.</text>
</comment>
<organism evidence="4 5">
    <name type="scientific">Mycoemilia scoparia</name>
    <dbReference type="NCBI Taxonomy" id="417184"/>
    <lineage>
        <taxon>Eukaryota</taxon>
        <taxon>Fungi</taxon>
        <taxon>Fungi incertae sedis</taxon>
        <taxon>Zoopagomycota</taxon>
        <taxon>Kickxellomycotina</taxon>
        <taxon>Kickxellomycetes</taxon>
        <taxon>Kickxellales</taxon>
        <taxon>Kickxellaceae</taxon>
        <taxon>Mycoemilia</taxon>
    </lineage>
</organism>
<dbReference type="AlphaFoldDB" id="A0A9W8DQ29"/>
<feature type="compositionally biased region" description="Low complexity" evidence="2">
    <location>
        <begin position="170"/>
        <end position="192"/>
    </location>
</feature>
<reference evidence="4" key="1">
    <citation type="submission" date="2022-07" db="EMBL/GenBank/DDBJ databases">
        <title>Phylogenomic reconstructions and comparative analyses of Kickxellomycotina fungi.</title>
        <authorList>
            <person name="Reynolds N.K."/>
            <person name="Stajich J.E."/>
            <person name="Barry K."/>
            <person name="Grigoriev I.V."/>
            <person name="Crous P."/>
            <person name="Smith M.E."/>
        </authorList>
    </citation>
    <scope>NUCLEOTIDE SEQUENCE</scope>
    <source>
        <strain evidence="4">NBRC 100468</strain>
    </source>
</reference>
<keyword evidence="1" id="KW-0863">Zinc-finger</keyword>
<evidence type="ECO:0000313" key="5">
    <source>
        <dbReference type="Proteomes" id="UP001150538"/>
    </source>
</evidence>
<accession>A0A9W8DQ29</accession>
<feature type="compositionally biased region" description="Polar residues" evidence="2">
    <location>
        <begin position="131"/>
        <end position="155"/>
    </location>
</feature>
<evidence type="ECO:0000259" key="3">
    <source>
        <dbReference type="PROSITE" id="PS50157"/>
    </source>
</evidence>
<evidence type="ECO:0000256" key="1">
    <source>
        <dbReference type="PROSITE-ProRule" id="PRU00042"/>
    </source>
</evidence>
<dbReference type="EMBL" id="JANBPU010000236">
    <property type="protein sequence ID" value="KAJ1913826.1"/>
    <property type="molecule type" value="Genomic_DNA"/>
</dbReference>
<gene>
    <name evidence="4" type="ORF">H4219_005044</name>
</gene>
<sequence length="219" mass="23083">MSLISNPASANLSSSKLNTLAQAAMSCSIDPPSTASSSSTRRDSGYQAHEFEKNNAHPDVPDNNNHHNHNHNPYASSLTATTTSTNIGAQYSSSTALQYHSHNHPRHNHENAPSYNPGSHFSRRPGPPHPNSHSVAATNSNNGCDLPSPNSTTIVFGNGDSGGDGGDTNGIGYSNSSNGVGANSGSNSNNGSKGRIFRCTFPNCDMVFSRCEHLARHAR</sequence>
<dbReference type="Proteomes" id="UP001150538">
    <property type="component" value="Unassembled WGS sequence"/>
</dbReference>
<dbReference type="PROSITE" id="PS50157">
    <property type="entry name" value="ZINC_FINGER_C2H2_2"/>
    <property type="match status" value="1"/>
</dbReference>
<feature type="compositionally biased region" description="Gly residues" evidence="2">
    <location>
        <begin position="159"/>
        <end position="169"/>
    </location>
</feature>
<evidence type="ECO:0000313" key="4">
    <source>
        <dbReference type="EMBL" id="KAJ1913826.1"/>
    </source>
</evidence>
<feature type="domain" description="C2H2-type" evidence="3">
    <location>
        <begin position="197"/>
        <end position="219"/>
    </location>
</feature>
<proteinExistence type="predicted"/>
<keyword evidence="1" id="KW-0862">Zinc</keyword>
<dbReference type="GO" id="GO:0008270">
    <property type="term" value="F:zinc ion binding"/>
    <property type="evidence" value="ECO:0007669"/>
    <property type="project" value="UniProtKB-KW"/>
</dbReference>
<dbReference type="OrthoDB" id="10018191at2759"/>
<protein>
    <recommendedName>
        <fullName evidence="3">C2H2-type domain-containing protein</fullName>
    </recommendedName>
</protein>